<dbReference type="Gene3D" id="3.40.50.1000">
    <property type="entry name" value="HAD superfamily/HAD-like"/>
    <property type="match status" value="2"/>
</dbReference>
<organism evidence="1 2">
    <name type="scientific">Heliorestis acidaminivorans</name>
    <dbReference type="NCBI Taxonomy" id="553427"/>
    <lineage>
        <taxon>Bacteria</taxon>
        <taxon>Bacillati</taxon>
        <taxon>Bacillota</taxon>
        <taxon>Clostridia</taxon>
        <taxon>Eubacteriales</taxon>
        <taxon>Heliobacteriaceae</taxon>
        <taxon>Heliorestis</taxon>
    </lineage>
</organism>
<dbReference type="EMBL" id="WBXO01000005">
    <property type="protein sequence ID" value="KAB2952610.1"/>
    <property type="molecule type" value="Genomic_DNA"/>
</dbReference>
<proteinExistence type="predicted"/>
<dbReference type="OrthoDB" id="1666512at2"/>
<name>A0A6I0ETW3_9FIRM</name>
<evidence type="ECO:0000313" key="1">
    <source>
        <dbReference type="EMBL" id="KAB2952610.1"/>
    </source>
</evidence>
<keyword evidence="2" id="KW-1185">Reference proteome</keyword>
<dbReference type="InterPro" id="IPR036412">
    <property type="entry name" value="HAD-like_sf"/>
</dbReference>
<comment type="caution">
    <text evidence="1">The sequence shown here is derived from an EMBL/GenBank/DDBJ whole genome shotgun (WGS) entry which is preliminary data.</text>
</comment>
<dbReference type="Proteomes" id="UP000468766">
    <property type="component" value="Unassembled WGS sequence"/>
</dbReference>
<dbReference type="RefSeq" id="WP_151619887.1">
    <property type="nucleotide sequence ID" value="NZ_WBXO01000005.1"/>
</dbReference>
<evidence type="ECO:0000313" key="2">
    <source>
        <dbReference type="Proteomes" id="UP000468766"/>
    </source>
</evidence>
<dbReference type="AlphaFoldDB" id="A0A6I0ETW3"/>
<dbReference type="GO" id="GO:0016787">
    <property type="term" value="F:hydrolase activity"/>
    <property type="evidence" value="ECO:0007669"/>
    <property type="project" value="UniProtKB-KW"/>
</dbReference>
<sequence length="288" mass="32688">MTGKILFASDLDQTLIYSRRSMGDYGHPHLLVPIEEYKGRIISYMTTLAVKRFCEAARQAIIVPVTTRTVEQYRRVKLPIRPSYAVVSNGGHILREGHLDKKWHDKILSQISDKCLDIGKMEREFAKIAKPDWVTSSRRADQLFLYFLIERDKVPSAELKAFACWAQEQNWRLSIQGRKLYLVPKPVSKWTAVEEVLKRVGKPFVVAAGDSLLDQEMLEKADLALAPAHGELWATHGPKKRLHHHGENEESLKRISFLPQQGIVAGEAILNHLLALCEDKKESSAISS</sequence>
<protein>
    <submittedName>
        <fullName evidence="1">HAD hydrolase family protein</fullName>
    </submittedName>
</protein>
<gene>
    <name evidence="1" type="ORF">F9B85_08075</name>
</gene>
<dbReference type="InterPro" id="IPR023214">
    <property type="entry name" value="HAD_sf"/>
</dbReference>
<accession>A0A6I0ETW3</accession>
<reference evidence="1 2" key="1">
    <citation type="submission" date="2019-10" db="EMBL/GenBank/DDBJ databases">
        <title>Whole-genome sequence of the extremophile Heliorestis acidaminivorans DSM 24790.</title>
        <authorList>
            <person name="Kyndt J.A."/>
            <person name="Meyer T.E."/>
        </authorList>
    </citation>
    <scope>NUCLEOTIDE SEQUENCE [LARGE SCALE GENOMIC DNA]</scope>
    <source>
        <strain evidence="1 2">DSM 24790</strain>
    </source>
</reference>
<keyword evidence="1" id="KW-0378">Hydrolase</keyword>
<dbReference type="SUPFAM" id="SSF56784">
    <property type="entry name" value="HAD-like"/>
    <property type="match status" value="1"/>
</dbReference>